<evidence type="ECO:0000313" key="1">
    <source>
        <dbReference type="EMBL" id="MFC6632955.1"/>
    </source>
</evidence>
<comment type="caution">
    <text evidence="1">The sequence shown here is derived from an EMBL/GenBank/DDBJ whole genome shotgun (WGS) entry which is preliminary data.</text>
</comment>
<protein>
    <recommendedName>
        <fullName evidence="3">DUF3310 domain-containing protein</fullName>
    </recommendedName>
</protein>
<gene>
    <name evidence="1" type="ORF">ACFQBM_06690</name>
</gene>
<keyword evidence="2" id="KW-1185">Reference proteome</keyword>
<name>A0ABW1YLP0_9GAMM</name>
<sequence>MDITLPPRRGYRPEPAPLENLPFVYRPGRRNKKARRSNWKLPPVDDYGQACDLGREYAAHFVQYLKDNPFWVGKNLLGLILADIDYRDSTAAKGCHVGFFSHLERLLYAQAVRMDVFDDVDRLRWGHVDTLTDDSQ</sequence>
<dbReference type="Proteomes" id="UP001596425">
    <property type="component" value="Unassembled WGS sequence"/>
</dbReference>
<dbReference type="RefSeq" id="WP_193189582.1">
    <property type="nucleotide sequence ID" value="NZ_JACZFR010000007.1"/>
</dbReference>
<accession>A0ABW1YLP0</accession>
<organism evidence="1 2">
    <name type="scientific">Microbulbifer taiwanensis</name>
    <dbReference type="NCBI Taxonomy" id="986746"/>
    <lineage>
        <taxon>Bacteria</taxon>
        <taxon>Pseudomonadati</taxon>
        <taxon>Pseudomonadota</taxon>
        <taxon>Gammaproteobacteria</taxon>
        <taxon>Cellvibrionales</taxon>
        <taxon>Microbulbiferaceae</taxon>
        <taxon>Microbulbifer</taxon>
    </lineage>
</organism>
<proteinExistence type="predicted"/>
<reference evidence="2" key="1">
    <citation type="journal article" date="2019" name="Int. J. Syst. Evol. Microbiol.">
        <title>The Global Catalogue of Microorganisms (GCM) 10K type strain sequencing project: providing services to taxonomists for standard genome sequencing and annotation.</title>
        <authorList>
            <consortium name="The Broad Institute Genomics Platform"/>
            <consortium name="The Broad Institute Genome Sequencing Center for Infectious Disease"/>
            <person name="Wu L."/>
            <person name="Ma J."/>
        </authorList>
    </citation>
    <scope>NUCLEOTIDE SEQUENCE [LARGE SCALE GENOMIC DNA]</scope>
    <source>
        <strain evidence="2">CGMCC 1.13718</strain>
    </source>
</reference>
<evidence type="ECO:0008006" key="3">
    <source>
        <dbReference type="Google" id="ProtNLM"/>
    </source>
</evidence>
<evidence type="ECO:0000313" key="2">
    <source>
        <dbReference type="Proteomes" id="UP001596425"/>
    </source>
</evidence>
<dbReference type="EMBL" id="JBHSVR010000001">
    <property type="protein sequence ID" value="MFC6632955.1"/>
    <property type="molecule type" value="Genomic_DNA"/>
</dbReference>